<organism evidence="1">
    <name type="scientific">Nothobranchius kadleci</name>
    <name type="common">African annual killifish</name>
    <dbReference type="NCBI Taxonomy" id="1051664"/>
    <lineage>
        <taxon>Eukaryota</taxon>
        <taxon>Metazoa</taxon>
        <taxon>Chordata</taxon>
        <taxon>Craniata</taxon>
        <taxon>Vertebrata</taxon>
        <taxon>Euteleostomi</taxon>
        <taxon>Actinopterygii</taxon>
        <taxon>Neopterygii</taxon>
        <taxon>Teleostei</taxon>
        <taxon>Neoteleostei</taxon>
        <taxon>Acanthomorphata</taxon>
        <taxon>Ovalentaria</taxon>
        <taxon>Atherinomorphae</taxon>
        <taxon>Cyprinodontiformes</taxon>
        <taxon>Nothobranchiidae</taxon>
        <taxon>Nothobranchius</taxon>
    </lineage>
</organism>
<sequence>VTLSKDEQVFQSPAELLGQPGDEVSLTLAHEIPSYDTVL</sequence>
<dbReference type="EMBL" id="HADZ01004199">
    <property type="protein sequence ID" value="SBP68140.1"/>
    <property type="molecule type" value="Transcribed_RNA"/>
</dbReference>
<reference evidence="1" key="1">
    <citation type="submission" date="2016-05" db="EMBL/GenBank/DDBJ databases">
        <authorList>
            <person name="Lavstsen T."/>
            <person name="Jespersen J.S."/>
        </authorList>
    </citation>
    <scope>NUCLEOTIDE SEQUENCE</scope>
    <source>
        <tissue evidence="1">Brain</tissue>
    </source>
</reference>
<reference evidence="1" key="2">
    <citation type="submission" date="2016-06" db="EMBL/GenBank/DDBJ databases">
        <title>The genome of a short-lived fish provides insights into sex chromosome evolution and the genetic control of aging.</title>
        <authorList>
            <person name="Reichwald K."/>
            <person name="Felder M."/>
            <person name="Petzold A."/>
            <person name="Koch P."/>
            <person name="Groth M."/>
            <person name="Platzer M."/>
        </authorList>
    </citation>
    <scope>NUCLEOTIDE SEQUENCE</scope>
    <source>
        <tissue evidence="1">Brain</tissue>
    </source>
</reference>
<name>A0A1A8BNP6_NOTKA</name>
<accession>A0A1A8BNP6</accession>
<feature type="non-terminal residue" evidence="1">
    <location>
        <position position="39"/>
    </location>
</feature>
<proteinExistence type="predicted"/>
<protein>
    <submittedName>
        <fullName evidence="1">Uncharacterized protein</fullName>
    </submittedName>
</protein>
<evidence type="ECO:0000313" key="1">
    <source>
        <dbReference type="EMBL" id="SBP68140.1"/>
    </source>
</evidence>
<dbReference type="AlphaFoldDB" id="A0A1A8BNP6"/>
<gene>
    <name evidence="1" type="primary">Nfu_g_1_024495</name>
</gene>
<feature type="non-terminal residue" evidence="1">
    <location>
        <position position="1"/>
    </location>
</feature>